<protein>
    <submittedName>
        <fullName evidence="2">Uncharacterized protein</fullName>
    </submittedName>
</protein>
<dbReference type="InParanoid" id="D8Q060"/>
<keyword evidence="3" id="KW-1185">Reference proteome</keyword>
<evidence type="ECO:0000313" key="2">
    <source>
        <dbReference type="EMBL" id="EFI98983.1"/>
    </source>
</evidence>
<dbReference type="Proteomes" id="UP000007431">
    <property type="component" value="Unassembled WGS sequence"/>
</dbReference>
<accession>D8Q060</accession>
<proteinExistence type="predicted"/>
<gene>
    <name evidence="2" type="ORF">SCHCODRAFT_106965</name>
</gene>
<evidence type="ECO:0000256" key="1">
    <source>
        <dbReference type="SAM" id="MobiDB-lite"/>
    </source>
</evidence>
<organism evidence="3">
    <name type="scientific">Schizophyllum commune (strain H4-8 / FGSC 9210)</name>
    <name type="common">Split gill fungus</name>
    <dbReference type="NCBI Taxonomy" id="578458"/>
    <lineage>
        <taxon>Eukaryota</taxon>
        <taxon>Fungi</taxon>
        <taxon>Dikarya</taxon>
        <taxon>Basidiomycota</taxon>
        <taxon>Agaricomycotina</taxon>
        <taxon>Agaricomycetes</taxon>
        <taxon>Agaricomycetidae</taxon>
        <taxon>Agaricales</taxon>
        <taxon>Schizophyllaceae</taxon>
        <taxon>Schizophyllum</taxon>
    </lineage>
</organism>
<dbReference type="RefSeq" id="XP_003033886.1">
    <property type="nucleotide sequence ID" value="XM_003033840.1"/>
</dbReference>
<sequence length="162" mass="17679">MLATILTRPPDVNKHSASALSDLIRCFASASMLRFLSWPNATAHGHVKDYLDIFSFEPDDDLQTQKCTLGLFRCDTDPNNPMAHHSAIQNARVVRMLRKSVNVTNATADEQASDSRVANGISSVFGLQVLPSSDATQERQCFASSPNDPETGPLNDFSAINN</sequence>
<reference evidence="2 3" key="1">
    <citation type="journal article" date="2010" name="Nat. Biotechnol.">
        <title>Genome sequence of the model mushroom Schizophyllum commune.</title>
        <authorList>
            <person name="Ohm R.A."/>
            <person name="de Jong J.F."/>
            <person name="Lugones L.G."/>
            <person name="Aerts A."/>
            <person name="Kothe E."/>
            <person name="Stajich J.E."/>
            <person name="de Vries R.P."/>
            <person name="Record E."/>
            <person name="Levasseur A."/>
            <person name="Baker S.E."/>
            <person name="Bartholomew K.A."/>
            <person name="Coutinho P.M."/>
            <person name="Erdmann S."/>
            <person name="Fowler T.J."/>
            <person name="Gathman A.C."/>
            <person name="Lombard V."/>
            <person name="Henrissat B."/>
            <person name="Knabe N."/>
            <person name="Kuees U."/>
            <person name="Lilly W.W."/>
            <person name="Lindquist E."/>
            <person name="Lucas S."/>
            <person name="Magnuson J.K."/>
            <person name="Piumi F."/>
            <person name="Raudaskoski M."/>
            <person name="Salamov A."/>
            <person name="Schmutz J."/>
            <person name="Schwarze F.W.M.R."/>
            <person name="vanKuyk P.A."/>
            <person name="Horton J.S."/>
            <person name="Grigoriev I.V."/>
            <person name="Woesten H.A.B."/>
        </authorList>
    </citation>
    <scope>NUCLEOTIDE SEQUENCE [LARGE SCALE GENOMIC DNA]</scope>
    <source>
        <strain evidence="3">H4-8 / FGSC 9210</strain>
    </source>
</reference>
<name>D8Q060_SCHCM</name>
<dbReference type="KEGG" id="scm:SCHCO_02685599"/>
<feature type="non-terminal residue" evidence="2">
    <location>
        <position position="162"/>
    </location>
</feature>
<dbReference type="EMBL" id="GL377304">
    <property type="protein sequence ID" value="EFI98983.1"/>
    <property type="molecule type" value="Genomic_DNA"/>
</dbReference>
<feature type="region of interest" description="Disordered" evidence="1">
    <location>
        <begin position="140"/>
        <end position="162"/>
    </location>
</feature>
<dbReference type="VEuPathDB" id="FungiDB:SCHCODRAFT_02685599"/>
<dbReference type="AlphaFoldDB" id="D8Q060"/>
<evidence type="ECO:0000313" key="3">
    <source>
        <dbReference type="Proteomes" id="UP000007431"/>
    </source>
</evidence>
<dbReference type="GeneID" id="9586448"/>
<dbReference type="HOGENOM" id="CLU_1636362_0_0_1"/>